<evidence type="ECO:0000259" key="3">
    <source>
        <dbReference type="Pfam" id="PF13478"/>
    </source>
</evidence>
<feature type="region of interest" description="Disordered" evidence="1">
    <location>
        <begin position="330"/>
        <end position="352"/>
    </location>
</feature>
<feature type="domain" description="XdhC Rossmann" evidence="3">
    <location>
        <begin position="180"/>
        <end position="314"/>
    </location>
</feature>
<sequence length="357" mass="37693">MNRTKKGAAALEACEIVEYWMTDAAPALLATVIGVEGHAYRKPGAMMLLYADGRKRGTISPGCLEGDLLERTSGLLATGRCEMVRYNMKSEEDAVWGEAVGCGGIVDVLLEPLAGAAADALRELGFRLRAGEGASLLRYRHGDGIAYEVRASQVGDAALPRAARSARLLFAQSIAPRPRLLLFGAGYDAEPVARIASALGFRVTVADWRPGLLSGERFPGMALVCGSPAEIALSLGIGPADYALVMGHQLQRDRALIETLLSVKPAYVGVIGSARRIAHLFEGLPMPPFVHAPVGLPIGAEGPEEVAISVAAELVAIRRKGKGGDEDGRVKYRGYLPGGRTERPDGQAEAVPGVCGW</sequence>
<gene>
    <name evidence="4" type="ORF">OMP38_23680</name>
</gene>
<dbReference type="RefSeq" id="WP_277567272.1">
    <property type="nucleotide sequence ID" value="NZ_JAPDHZ010000004.1"/>
</dbReference>
<dbReference type="Proteomes" id="UP001153387">
    <property type="component" value="Unassembled WGS sequence"/>
</dbReference>
<evidence type="ECO:0000313" key="4">
    <source>
        <dbReference type="EMBL" id="MDG0793499.1"/>
    </source>
</evidence>
<evidence type="ECO:0000259" key="2">
    <source>
        <dbReference type="Pfam" id="PF02625"/>
    </source>
</evidence>
<feature type="domain" description="XdhC- CoxI" evidence="2">
    <location>
        <begin position="22"/>
        <end position="87"/>
    </location>
</feature>
<dbReference type="InterPro" id="IPR027051">
    <property type="entry name" value="XdhC_Rossmann_dom"/>
</dbReference>
<dbReference type="Pfam" id="PF13478">
    <property type="entry name" value="XdhC_C"/>
    <property type="match status" value="1"/>
</dbReference>
<keyword evidence="5" id="KW-1185">Reference proteome</keyword>
<dbReference type="Gene3D" id="3.40.50.720">
    <property type="entry name" value="NAD(P)-binding Rossmann-like Domain"/>
    <property type="match status" value="1"/>
</dbReference>
<organism evidence="4 5">
    <name type="scientific">Cohnella ginsengisoli</name>
    <dbReference type="NCBI Taxonomy" id="425004"/>
    <lineage>
        <taxon>Bacteria</taxon>
        <taxon>Bacillati</taxon>
        <taxon>Bacillota</taxon>
        <taxon>Bacilli</taxon>
        <taxon>Bacillales</taxon>
        <taxon>Paenibacillaceae</taxon>
        <taxon>Cohnella</taxon>
    </lineage>
</organism>
<proteinExistence type="predicted"/>
<name>A0A9X4KJQ5_9BACL</name>
<accession>A0A9X4KJQ5</accession>
<protein>
    <submittedName>
        <fullName evidence="4">XdhC family protein</fullName>
    </submittedName>
</protein>
<dbReference type="EMBL" id="JAPDHZ010000004">
    <property type="protein sequence ID" value="MDG0793499.1"/>
    <property type="molecule type" value="Genomic_DNA"/>
</dbReference>
<comment type="caution">
    <text evidence="4">The sequence shown here is derived from an EMBL/GenBank/DDBJ whole genome shotgun (WGS) entry which is preliminary data.</text>
</comment>
<dbReference type="InterPro" id="IPR052698">
    <property type="entry name" value="MoCofactor_Util/Proc"/>
</dbReference>
<evidence type="ECO:0000313" key="5">
    <source>
        <dbReference type="Proteomes" id="UP001153387"/>
    </source>
</evidence>
<dbReference type="AlphaFoldDB" id="A0A9X4KJQ5"/>
<dbReference type="InterPro" id="IPR003777">
    <property type="entry name" value="XdhC_CoxI"/>
</dbReference>
<reference evidence="4 5" key="1">
    <citation type="submission" date="2022-10" db="EMBL/GenBank/DDBJ databases">
        <title>Comparative genomic analysis of Cohnella hashimotonis sp. nov., isolated from the International Space Station.</title>
        <authorList>
            <person name="Simpson A."/>
            <person name="Venkateswaran K."/>
        </authorList>
    </citation>
    <scope>NUCLEOTIDE SEQUENCE [LARGE SCALE GENOMIC DNA]</scope>
    <source>
        <strain evidence="4 5">DSM 18997</strain>
    </source>
</reference>
<dbReference type="PANTHER" id="PTHR30388:SF6">
    <property type="entry name" value="XANTHINE DEHYDROGENASE SUBUNIT A-RELATED"/>
    <property type="match status" value="1"/>
</dbReference>
<dbReference type="PANTHER" id="PTHR30388">
    <property type="entry name" value="ALDEHYDE OXIDOREDUCTASE MOLYBDENUM COFACTOR ASSEMBLY PROTEIN"/>
    <property type="match status" value="1"/>
</dbReference>
<evidence type="ECO:0000256" key="1">
    <source>
        <dbReference type="SAM" id="MobiDB-lite"/>
    </source>
</evidence>
<dbReference type="Pfam" id="PF02625">
    <property type="entry name" value="XdhC_CoxI"/>
    <property type="match status" value="1"/>
</dbReference>